<dbReference type="GO" id="GO:0005634">
    <property type="term" value="C:nucleus"/>
    <property type="evidence" value="ECO:0007669"/>
    <property type="project" value="TreeGrafter"/>
</dbReference>
<reference evidence="4" key="4">
    <citation type="journal article" date="2015" name="PLoS ONE">
        <title>Comprehensive Evaluation of Toxoplasma gondii VEG and Neospora caninum LIV Genomes with Tachyzoite Stage Transcriptome and Proteome Defines Novel Transcript Features.</title>
        <authorList>
            <person name="Ramaprasad A."/>
            <person name="Mourier T."/>
            <person name="Naeem R."/>
            <person name="Malas T.B."/>
            <person name="Moussa E."/>
            <person name="Panigrahi A."/>
            <person name="Vermont S.J."/>
            <person name="Otto T.D."/>
            <person name="Wastling J."/>
            <person name="Pain A."/>
        </authorList>
    </citation>
    <scope>NUCLEOTIDE SEQUENCE</scope>
    <source>
        <strain evidence="4">Liverpool</strain>
    </source>
</reference>
<feature type="compositionally biased region" description="Basic and acidic residues" evidence="1">
    <location>
        <begin position="181"/>
        <end position="193"/>
    </location>
</feature>
<dbReference type="InterPro" id="IPR041667">
    <property type="entry name" value="Cupin_8"/>
</dbReference>
<organism evidence="3 5">
    <name type="scientific">Neospora caninum (strain Liverpool)</name>
    <dbReference type="NCBI Taxonomy" id="572307"/>
    <lineage>
        <taxon>Eukaryota</taxon>
        <taxon>Sar</taxon>
        <taxon>Alveolata</taxon>
        <taxon>Apicomplexa</taxon>
        <taxon>Conoidasida</taxon>
        <taxon>Coccidia</taxon>
        <taxon>Eucoccidiorida</taxon>
        <taxon>Eimeriorina</taxon>
        <taxon>Sarcocystidae</taxon>
        <taxon>Neospora</taxon>
    </lineage>
</organism>
<dbReference type="OMA" id="QRWLCAT"/>
<evidence type="ECO:0000313" key="4">
    <source>
        <dbReference type="EMBL" id="CEL67087.1"/>
    </source>
</evidence>
<dbReference type="PANTHER" id="PTHR12480">
    <property type="entry name" value="ARGININE DEMETHYLASE AND LYSYL-HYDROXYLASE JMJD"/>
    <property type="match status" value="1"/>
</dbReference>
<feature type="region of interest" description="Disordered" evidence="1">
    <location>
        <begin position="133"/>
        <end position="193"/>
    </location>
</feature>
<dbReference type="GeneID" id="13443290"/>
<dbReference type="EMBL" id="FR823389">
    <property type="protein sequence ID" value="CBZ53102.1"/>
    <property type="molecule type" value="Genomic_DNA"/>
</dbReference>
<dbReference type="PANTHER" id="PTHR12480:SF21">
    <property type="entry name" value="JMJC DOMAIN-CONTAINING PROTEIN 8"/>
    <property type="match status" value="1"/>
</dbReference>
<dbReference type="Gene3D" id="2.60.120.650">
    <property type="entry name" value="Cupin"/>
    <property type="match status" value="1"/>
</dbReference>
<dbReference type="Pfam" id="PF13621">
    <property type="entry name" value="Cupin_8"/>
    <property type="match status" value="1"/>
</dbReference>
<feature type="compositionally biased region" description="Basic and acidic residues" evidence="1">
    <location>
        <begin position="689"/>
        <end position="709"/>
    </location>
</feature>
<sequence>MDATEGLSTARDACEARRKKSLKKKKPRLILTKHPLGLLPSGNALFVSSGASRVVERSASLGSLAALDDATLLVFLSTLAEFAPLSALLSLSSASKYLLAALLDEELWQSLLLSRLQPPGSCAEARGALGAQNNGVSPIETPDAPLPSANSPLKKQSSPRSLPDSSPESSTCASSPLSAARDQRTDEKGVETVEKRGCCGEASATAGLAEEREERQRKDATCGISDFTWRGTWKLTYLRAERERIARQRTPRAAGSFDATDASSASGSPGEDPPEMSCLDSSEAGNARGEAPLPVLQGVCSDTFFQRWLCATVDVSSLFYRNYDTLERVPASELSVEEFVERYEKPNKPVVITDLVSRWPAFGKWNEKYLRRHFGDVRFNAGAASNIRLETFYQYAGSNFDEAPLFIFDPRFAESTRDALASSSSSAPLASSRDEMGLNQLDDDCVRSLAEDYEVPPYFADSRDLFACLGKRRPNFRWMLVGNCRSGSKWHVDPNQTSAWNAVVKGCKRWILLPPTVCPPGVFPSPDGGEVTQPVSLVEWLMNYYFDALHAPGYPYTGGVAPIEGSVREGEVIFVPQGWWHCVLNEEDDTIAVTQNFVSPVTLQNVRSFLHYKKDQISGLCTQGRHETFASEFDAAVGACYPELLPVVSSPPPPCTSSSSSSSSSSSVCRVASTASREEIPGNENGEGGGREEGRDERKRANGESRAATEGKGSSEGPGGPGTKRKDASEETGGFWERLKKRRRPMVLGRGPDGEASKTPV</sequence>
<evidence type="ECO:0000256" key="1">
    <source>
        <dbReference type="SAM" id="MobiDB-lite"/>
    </source>
</evidence>
<feature type="compositionally biased region" description="Basic and acidic residues" evidence="1">
    <location>
        <begin position="752"/>
        <end position="761"/>
    </location>
</feature>
<dbReference type="InterPro" id="IPR003347">
    <property type="entry name" value="JmjC_dom"/>
</dbReference>
<reference evidence="3" key="2">
    <citation type="submission" date="2011-03" db="EMBL/GenBank/DDBJ databases">
        <title>Comparative genomics and transcriptomics of Neospora caninum and Toxoplasma gondii.</title>
        <authorList>
            <person name="Reid A.J."/>
            <person name="Sohal A."/>
            <person name="Harris D."/>
            <person name="Quail M."/>
            <person name="Sanders M."/>
            <person name="Berriman M."/>
            <person name="Wastling J.M."/>
            <person name="Pain A."/>
        </authorList>
    </citation>
    <scope>NUCLEOTIDE SEQUENCE</scope>
    <source>
        <strain evidence="3">Liverpool</strain>
    </source>
</reference>
<feature type="domain" description="JmjC" evidence="2">
    <location>
        <begin position="444"/>
        <end position="614"/>
    </location>
</feature>
<feature type="region of interest" description="Disordered" evidence="1">
    <location>
        <begin position="649"/>
        <end position="761"/>
    </location>
</feature>
<reference evidence="3" key="1">
    <citation type="submission" date="2011-02" db="EMBL/GenBank/DDBJ databases">
        <authorList>
            <person name="Aslett M."/>
        </authorList>
    </citation>
    <scope>NUCLEOTIDE SEQUENCE</scope>
    <source>
        <strain evidence="3">Liverpool</strain>
    </source>
</reference>
<accession>F0VHA8</accession>
<dbReference type="InParanoid" id="F0VHA8"/>
<dbReference type="InterPro" id="IPR050910">
    <property type="entry name" value="JMJD6_ArgDemeth/LysHydrox"/>
</dbReference>
<feature type="compositionally biased region" description="Polar residues" evidence="1">
    <location>
        <begin position="148"/>
        <end position="160"/>
    </location>
</feature>
<gene>
    <name evidence="4" type="ORF">BN1204_028900</name>
    <name evidence="3" type="ORF">NCLIV_028900</name>
</gene>
<dbReference type="OrthoDB" id="333193at2759"/>
<feature type="compositionally biased region" description="Low complexity" evidence="1">
    <location>
        <begin position="656"/>
        <end position="675"/>
    </location>
</feature>
<dbReference type="GO" id="GO:0000987">
    <property type="term" value="F:cis-regulatory region sequence-specific DNA binding"/>
    <property type="evidence" value="ECO:0007669"/>
    <property type="project" value="TreeGrafter"/>
</dbReference>
<dbReference type="PROSITE" id="PS51184">
    <property type="entry name" value="JMJC"/>
    <property type="match status" value="1"/>
</dbReference>
<reference evidence="5" key="3">
    <citation type="journal article" date="2012" name="PLoS Pathog.">
        <title>Comparative genomics of the apicomplexan parasites Toxoplasma gondii and Neospora caninum: Coccidia differing in host range and transmission strategy.</title>
        <authorList>
            <person name="Reid A.J."/>
            <person name="Vermont S.J."/>
            <person name="Cotton J.A."/>
            <person name="Harris D."/>
            <person name="Hill-Cawthorne G.A."/>
            <person name="Konen-Waisman S."/>
            <person name="Latham S.M."/>
            <person name="Mourier T."/>
            <person name="Norton R."/>
            <person name="Quail M.A."/>
            <person name="Sanders M."/>
            <person name="Shanmugam D."/>
            <person name="Sohal A."/>
            <person name="Wasmuth J.D."/>
            <person name="Brunk B."/>
            <person name="Grigg M.E."/>
            <person name="Howard J.C."/>
            <person name="Parkinson J."/>
            <person name="Roos D.S."/>
            <person name="Trees A.J."/>
            <person name="Berriman M."/>
            <person name="Pain A."/>
            <person name="Wastling J.M."/>
        </authorList>
    </citation>
    <scope>NUCLEOTIDE SEQUENCE [LARGE SCALE GENOMIC DNA]</scope>
    <source>
        <strain evidence="5">Liverpool</strain>
    </source>
</reference>
<proteinExistence type="predicted"/>
<dbReference type="RefSeq" id="XP_003883134.1">
    <property type="nucleotide sequence ID" value="XM_003883085.1"/>
</dbReference>
<evidence type="ECO:0000259" key="2">
    <source>
        <dbReference type="PROSITE" id="PS51184"/>
    </source>
</evidence>
<name>F0VHA8_NEOCL</name>
<keyword evidence="5" id="KW-1185">Reference proteome</keyword>
<dbReference type="AlphaFoldDB" id="F0VHA8"/>
<feature type="compositionally biased region" description="Low complexity" evidence="1">
    <location>
        <begin position="163"/>
        <end position="180"/>
    </location>
</feature>
<dbReference type="EMBL" id="LN714482">
    <property type="protein sequence ID" value="CEL67087.1"/>
    <property type="molecule type" value="Genomic_DNA"/>
</dbReference>
<dbReference type="eggNOG" id="KOG2130">
    <property type="taxonomic scope" value="Eukaryota"/>
</dbReference>
<dbReference type="SUPFAM" id="SSF51197">
    <property type="entry name" value="Clavaminate synthase-like"/>
    <property type="match status" value="1"/>
</dbReference>
<evidence type="ECO:0000313" key="3">
    <source>
        <dbReference type="EMBL" id="CBZ53102.1"/>
    </source>
</evidence>
<dbReference type="SMART" id="SM00558">
    <property type="entry name" value="JmjC"/>
    <property type="match status" value="1"/>
</dbReference>
<evidence type="ECO:0000313" key="5">
    <source>
        <dbReference type="Proteomes" id="UP000007494"/>
    </source>
</evidence>
<feature type="region of interest" description="Disordered" evidence="1">
    <location>
        <begin position="247"/>
        <end position="284"/>
    </location>
</feature>
<dbReference type="Proteomes" id="UP000007494">
    <property type="component" value="Chromosome VIIb"/>
</dbReference>
<protein>
    <submittedName>
        <fullName evidence="3">SJCHGC02811 protein, related</fullName>
    </submittedName>
</protein>
<dbReference type="VEuPathDB" id="ToxoDB:NCLIV_028900"/>